<reference evidence="2" key="1">
    <citation type="submission" date="2016-10" db="EMBL/GenBank/DDBJ databases">
        <authorList>
            <person name="Varghese N."/>
            <person name="Submissions S."/>
        </authorList>
    </citation>
    <scope>NUCLEOTIDE SEQUENCE [LARGE SCALE GENOMIC DNA]</scope>
    <source>
        <strain evidence="2">JCM 18416</strain>
    </source>
</reference>
<dbReference type="EMBL" id="FNJJ01000015">
    <property type="protein sequence ID" value="SDQ01922.1"/>
    <property type="molecule type" value="Genomic_DNA"/>
</dbReference>
<dbReference type="AlphaFoldDB" id="A0A1H0XG61"/>
<organism evidence="1 2">
    <name type="scientific">Ectopseudomonas guguanensis</name>
    <dbReference type="NCBI Taxonomy" id="1198456"/>
    <lineage>
        <taxon>Bacteria</taxon>
        <taxon>Pseudomonadati</taxon>
        <taxon>Pseudomonadota</taxon>
        <taxon>Gammaproteobacteria</taxon>
        <taxon>Pseudomonadales</taxon>
        <taxon>Pseudomonadaceae</taxon>
        <taxon>Ectopseudomonas</taxon>
    </lineage>
</organism>
<gene>
    <name evidence="1" type="ORF">SAMN05216213_115113</name>
</gene>
<keyword evidence="2" id="KW-1185">Reference proteome</keyword>
<proteinExistence type="predicted"/>
<name>A0A1H0XG61_9GAMM</name>
<dbReference type="Proteomes" id="UP000199460">
    <property type="component" value="Unassembled WGS sequence"/>
</dbReference>
<accession>A0A1H0XG61</accession>
<protein>
    <submittedName>
        <fullName evidence="1">Uncharacterized protein</fullName>
    </submittedName>
</protein>
<evidence type="ECO:0000313" key="1">
    <source>
        <dbReference type="EMBL" id="SDQ01922.1"/>
    </source>
</evidence>
<sequence length="53" mass="5552">MSQTFTAALPCHHAGHCTAASCTNSATRAGFVAVFTQAFTGCSEDRLLIPVHD</sequence>
<evidence type="ECO:0000313" key="2">
    <source>
        <dbReference type="Proteomes" id="UP000199460"/>
    </source>
</evidence>